<protein>
    <submittedName>
        <fullName evidence="2">Caspase family protein</fullName>
    </submittedName>
</protein>
<evidence type="ECO:0000313" key="2">
    <source>
        <dbReference type="EMBL" id="QNS05668.1"/>
    </source>
</evidence>
<dbReference type="EMBL" id="CP061281">
    <property type="protein sequence ID" value="QNS05668.1"/>
    <property type="molecule type" value="Genomic_DNA"/>
</dbReference>
<dbReference type="Proteomes" id="UP000516428">
    <property type="component" value="Chromosome"/>
</dbReference>
<evidence type="ECO:0000256" key="1">
    <source>
        <dbReference type="SAM" id="MobiDB-lite"/>
    </source>
</evidence>
<dbReference type="Gene3D" id="3.40.50.1460">
    <property type="match status" value="1"/>
</dbReference>
<feature type="compositionally biased region" description="Low complexity" evidence="1">
    <location>
        <begin position="760"/>
        <end position="771"/>
    </location>
</feature>
<gene>
    <name evidence="2" type="ORF">IAG42_20115</name>
</gene>
<dbReference type="KEGG" id="sxn:IAG42_20115"/>
<sequence length="1685" mass="183751">MTALPATDQERSNPLTAEVLLIGVDSYPHSDLAAVPAARTNVERLSSSFQNGTLWGVSSHNITEVFNPSRAALLDAVERAAYATTRRGTAGFLVLYFTGHSHWDGYESKLYLTPHDGDSARVADTMVPVSEIVARVESENPHLKRKLLVLDTCFAGGGIKELPSEGSTLGEEAGWYVMASSAQEDTSKYAVDRDTTFFTGALLQTFDGVPGPQRSLSPVTVYEKVLGIVQDTAALDPGTVLPLPQHAAPPAWAQEPWLCNREYRPPPSTPFQYAPTRPTEALATAPVPLPLPSGFPAWPVAEPLFTGHTDELTAARGRFGQRRVLPVHGPHHAGKSAFVRHLLAAPELRQSAPLERPWLLLQLRVLNASAESPLLEALAGALDIGLQDLPADTDLTSDARRDLVVERLRDHARGRTLLLVVDCGRLGYEATRNTTEVDELLAHPCFQNTAAVVITRHEFGDLFHSRDQFERQVPLSLGELSTEEATSLLSGLLDKENVSIDCTQVFHHVTDPRLRLPGMLSQSAKGYVDRRARAACGDDPEDVAAALVEGSTLGVAEVLLELGCRITPGAETPAPPDPLAALVVWSLADRLELPEQALRHPTVGLARGGLLEMLTHTRLIQPTSPGRFVLGQATEYALRSLVIAVLGREQARGSWHTKPVVPPPLLDSLFPAGLTIEDLDRRLAVASAVFTLGAPDSASADQDDSARYGAQLRTAMGWIEDEEAGENRLPGLHNQLRAYVHASYSDNPYRPASDEPLAEPPALAAAAQPPAEDARPDLPDDAEAPAPGPHPPEAAPGPAPEPEPDPEVAALAASLRLHHEVATLTLAARGRGPAAETGERFTDAARRVAGALKVCDPEHVPHTLLRTADSALALVGSRLGLRSQLVDVRTAAVPVVRSGAHRRGPGQAGRITLAVSWLLNTADALIDADQLDQARQYTEEATALALDGLPPDDGPRSASARLQLRSRIALVSSRLQNDQASARATLLEGARCVADGLRLAKAQGQQLGLWTSRLLDIAQSLRQQCDGDEELDEVSALVLDTLRECHGEQTEWPAALRIRTARFLRKVCARRADADQREQGAYRIVRLLEPLLAVPPERADEGAQILAATAQAYGFLAHTLRRNGHGAKAPALLKKAEEAAREAVRLAPSVFTHSVWLQQCVDIRRTTRRTGPAGDAAARQRRECLTAVREWLTRQNARTPAHAGLDLRCTVSDWAEEGSLRAAAQKQLHGEDFLSIPAYRQRPLIDHLYRQRKQRLANHVRRYGPSVDQCLMETGLEREYRRWAAVLDYREAKWDYLRGATQEPPPQRPLVDNTPLFALCAEAAERWPHNARLIANEASLNRYVWTYNRSVSLFTKLARTAPDGETRRGAHVAAAEALLADLEYTTQARRKDWQWLLEAARGHLDAVLTPSSLLGLAMVLRARVAIRLGEEIDWRPIDDAFQTVVGGAEYPQQVTRHLETHRHGRALASEQLADLAHITVASDGAPEQQELLKLFGLHTDCDEDDAPDAGPQGPLSVGDEQDRDIFLPGQLGELLLTEFTSEKLLTGLGKLYLDRGFYTVVAHVEEHGAEPEPGGPIALEVVEHARRAYDCFDATRILQEAHGTESTVTKFERGRAITLAARYLGNSDPIPRSLPHERTDQLNHADRLLRSARDHSVGGFFKVCEKAAQENATVRHRLEAAGPPP</sequence>
<feature type="region of interest" description="Disordered" evidence="1">
    <location>
        <begin position="747"/>
        <end position="806"/>
    </location>
</feature>
<feature type="region of interest" description="Disordered" evidence="1">
    <location>
        <begin position="1502"/>
        <end position="1521"/>
    </location>
</feature>
<dbReference type="RefSeq" id="WP_188338358.1">
    <property type="nucleotide sequence ID" value="NZ_CP061281.1"/>
</dbReference>
<proteinExistence type="predicted"/>
<name>A0A7H1BAB3_9ACTN</name>
<accession>A0A7H1BAB3</accession>
<evidence type="ECO:0000313" key="3">
    <source>
        <dbReference type="Proteomes" id="UP000516428"/>
    </source>
</evidence>
<feature type="compositionally biased region" description="Pro residues" evidence="1">
    <location>
        <begin position="786"/>
        <end position="801"/>
    </location>
</feature>
<keyword evidence="3" id="KW-1185">Reference proteome</keyword>
<organism evidence="2 3">
    <name type="scientific">Streptomyces xanthii</name>
    <dbReference type="NCBI Taxonomy" id="2768069"/>
    <lineage>
        <taxon>Bacteria</taxon>
        <taxon>Bacillati</taxon>
        <taxon>Actinomycetota</taxon>
        <taxon>Actinomycetes</taxon>
        <taxon>Kitasatosporales</taxon>
        <taxon>Streptomycetaceae</taxon>
        <taxon>Streptomyces</taxon>
    </lineage>
</organism>
<reference evidence="2 3" key="1">
    <citation type="submission" date="2020-09" db="EMBL/GenBank/DDBJ databases">
        <title>A novel species.</title>
        <authorList>
            <person name="Gao J."/>
        </authorList>
    </citation>
    <scope>NUCLEOTIDE SEQUENCE [LARGE SCALE GENOMIC DNA]</scope>
    <source>
        <strain evidence="2 3">CRXT-Y-14</strain>
    </source>
</reference>